<evidence type="ECO:0000313" key="3">
    <source>
        <dbReference type="EMBL" id="KAA0042174.1"/>
    </source>
</evidence>
<sequence>MVKEFLCAEKGDGEIHSNVPFQMKRKICVTLNTSQGETPCHHTTIIEESEIGTPEEDAEDALQSLEDGGQSTVDELKEVNLGTVEEPRLTFISASLSSEKEDFCDLSNACLKDDFPLPITEIMIDATTGHELRMNPLKCAFGVTSGKFIGFIIRHQGIEIDKSKIDAIQKMPRPKSFRDLKSLQDETCQNAFDSIKKYLLNPPVLGASVPGKPLILYIVAQERSLGALLANEKEKGKERALYYLSRTLVRAEVNYFSIEKMCLTLFFAINKLRHYMQAFTVHLVAKADPIKSGARVDIILISPKKHMLPYSFAFAELCSNNMAQYQALIIGLQMALEIGVSFIEIYGDSKLIINLLSLQYDMKHEYLKPYFTYARQLMEKFDSVMLVHVPRTKNKRADTLANLATTTLPSMSWKGRGDKSSKGSACRHLWSTSIITKALISPLHPIVAFRSFEAWGLDLIGPHYSKIINKAFLYPCSNRLFLKVGVTPYSLVYRVKAVDPLEREIPSLRMEVEEKLTTDDNVKVRLQELETLDEKQLEAQQALECYQARMSKAFDKHVKPRSFQVGDLL</sequence>
<dbReference type="InterPro" id="IPR041577">
    <property type="entry name" value="RT_RNaseH_2"/>
</dbReference>
<comment type="caution">
    <text evidence="4">The sequence shown here is derived from an EMBL/GenBank/DDBJ whole genome shotgun (WGS) entry which is preliminary data.</text>
</comment>
<reference evidence="5 6" key="1">
    <citation type="submission" date="2019-08" db="EMBL/GenBank/DDBJ databases">
        <title>Draft genome sequences of two oriental melons (Cucumis melo L. var makuwa).</title>
        <authorList>
            <person name="Kwon S.-Y."/>
        </authorList>
    </citation>
    <scope>NUCLEOTIDE SEQUENCE [LARGE SCALE GENOMIC DNA]</scope>
    <source>
        <strain evidence="6">cv. Chang Bougi</strain>
        <strain evidence="5">cv. SW 3</strain>
        <tissue evidence="4">Leaf</tissue>
    </source>
</reference>
<name>A0A5D3DTC7_CUCMM</name>
<organism evidence="4 6">
    <name type="scientific">Cucumis melo var. makuwa</name>
    <name type="common">Oriental melon</name>
    <dbReference type="NCBI Taxonomy" id="1194695"/>
    <lineage>
        <taxon>Eukaryota</taxon>
        <taxon>Viridiplantae</taxon>
        <taxon>Streptophyta</taxon>
        <taxon>Embryophyta</taxon>
        <taxon>Tracheophyta</taxon>
        <taxon>Spermatophyta</taxon>
        <taxon>Magnoliopsida</taxon>
        <taxon>eudicotyledons</taxon>
        <taxon>Gunneridae</taxon>
        <taxon>Pentapetalae</taxon>
        <taxon>rosids</taxon>
        <taxon>fabids</taxon>
        <taxon>Cucurbitales</taxon>
        <taxon>Cucurbitaceae</taxon>
        <taxon>Benincaseae</taxon>
        <taxon>Cucumis</taxon>
    </lineage>
</organism>
<dbReference type="EMBL" id="SSTD01003357">
    <property type="protein sequence ID" value="TYK26749.1"/>
    <property type="molecule type" value="Genomic_DNA"/>
</dbReference>
<evidence type="ECO:0000313" key="5">
    <source>
        <dbReference type="Proteomes" id="UP000321393"/>
    </source>
</evidence>
<evidence type="ECO:0000313" key="6">
    <source>
        <dbReference type="Proteomes" id="UP000321947"/>
    </source>
</evidence>
<dbReference type="CDD" id="cd09279">
    <property type="entry name" value="RNase_HI_like"/>
    <property type="match status" value="1"/>
</dbReference>
<dbReference type="SUPFAM" id="SSF56672">
    <property type="entry name" value="DNA/RNA polymerases"/>
    <property type="match status" value="1"/>
</dbReference>
<dbReference type="InterPro" id="IPR012337">
    <property type="entry name" value="RNaseH-like_sf"/>
</dbReference>
<dbReference type="PANTHER" id="PTHR48475">
    <property type="entry name" value="RIBONUCLEASE H"/>
    <property type="match status" value="1"/>
</dbReference>
<evidence type="ECO:0000259" key="2">
    <source>
        <dbReference type="Pfam" id="PF17919"/>
    </source>
</evidence>
<dbReference type="Proteomes" id="UP000321393">
    <property type="component" value="Unassembled WGS sequence"/>
</dbReference>
<dbReference type="InterPro" id="IPR002156">
    <property type="entry name" value="RNaseH_domain"/>
</dbReference>
<accession>A0A5D3DTC7</accession>
<gene>
    <name evidence="4" type="ORF">E5676_scaffold124G00360</name>
    <name evidence="3" type="ORF">E6C27_scaffold67G006680</name>
</gene>
<dbReference type="Gene3D" id="3.30.420.10">
    <property type="entry name" value="Ribonuclease H-like superfamily/Ribonuclease H"/>
    <property type="match status" value="1"/>
</dbReference>
<protein>
    <submittedName>
        <fullName evidence="4">Gypsy-like retrotransposase</fullName>
    </submittedName>
</protein>
<dbReference type="GO" id="GO:0003676">
    <property type="term" value="F:nucleic acid binding"/>
    <property type="evidence" value="ECO:0007669"/>
    <property type="project" value="InterPro"/>
</dbReference>
<dbReference type="OrthoDB" id="1425297at2759"/>
<dbReference type="InterPro" id="IPR043502">
    <property type="entry name" value="DNA/RNA_pol_sf"/>
</dbReference>
<feature type="domain" description="Reverse transcriptase/retrotransposon-derived protein RNase H-like" evidence="2">
    <location>
        <begin position="186"/>
        <end position="278"/>
    </location>
</feature>
<dbReference type="Pfam" id="PF13456">
    <property type="entry name" value="RVT_3"/>
    <property type="match status" value="1"/>
</dbReference>
<dbReference type="SUPFAM" id="SSF53098">
    <property type="entry name" value="Ribonuclease H-like"/>
    <property type="match status" value="1"/>
</dbReference>
<dbReference type="EMBL" id="SSTE01016227">
    <property type="protein sequence ID" value="KAA0042174.1"/>
    <property type="molecule type" value="Genomic_DNA"/>
</dbReference>
<evidence type="ECO:0000259" key="1">
    <source>
        <dbReference type="Pfam" id="PF13456"/>
    </source>
</evidence>
<dbReference type="GO" id="GO:0004523">
    <property type="term" value="F:RNA-DNA hybrid ribonuclease activity"/>
    <property type="evidence" value="ECO:0007669"/>
    <property type="project" value="InterPro"/>
</dbReference>
<dbReference type="Proteomes" id="UP000321947">
    <property type="component" value="Unassembled WGS sequence"/>
</dbReference>
<proteinExistence type="predicted"/>
<dbReference type="Pfam" id="PF17919">
    <property type="entry name" value="RT_RNaseH_2"/>
    <property type="match status" value="1"/>
</dbReference>
<dbReference type="AlphaFoldDB" id="A0A5D3DTC7"/>
<feature type="domain" description="RNase H type-1" evidence="1">
    <location>
        <begin position="316"/>
        <end position="404"/>
    </location>
</feature>
<dbReference type="InterPro" id="IPR036397">
    <property type="entry name" value="RNaseH_sf"/>
</dbReference>
<evidence type="ECO:0000313" key="4">
    <source>
        <dbReference type="EMBL" id="TYK26749.1"/>
    </source>
</evidence>
<dbReference type="PANTHER" id="PTHR48475:SF1">
    <property type="entry name" value="RNASE H TYPE-1 DOMAIN-CONTAINING PROTEIN"/>
    <property type="match status" value="1"/>
</dbReference>